<sequence length="153" mass="17511">MSLSTCTAIANPPNKQDAIVQVSSSVKSKQKLARDLLIELGISTKYDLSFWNSVDISYGTGTRTKFSEWLYRTLVKVAGWQYVEAKYIERLSANFSEQELKELLELAKQPLMKKLLKTELQAYEDTAEKRARLLFQAWEDYNAGKINLPPDLK</sequence>
<reference evidence="1 2" key="1">
    <citation type="journal article" date="2020" name="ISME J.">
        <title>Comparative genomics reveals insights into cyanobacterial evolution and habitat adaptation.</title>
        <authorList>
            <person name="Chen M.Y."/>
            <person name="Teng W.K."/>
            <person name="Zhao L."/>
            <person name="Hu C.X."/>
            <person name="Zhou Y.K."/>
            <person name="Han B.P."/>
            <person name="Song L.R."/>
            <person name="Shu W.S."/>
        </authorList>
    </citation>
    <scope>NUCLEOTIDE SEQUENCE [LARGE SCALE GENOMIC DNA]</scope>
    <source>
        <strain evidence="1 2">FACHB-723</strain>
    </source>
</reference>
<accession>A0ABR7ZU37</accession>
<evidence type="ECO:0000313" key="1">
    <source>
        <dbReference type="EMBL" id="MBD2187047.1"/>
    </source>
</evidence>
<evidence type="ECO:0000313" key="2">
    <source>
        <dbReference type="Proteomes" id="UP000642094"/>
    </source>
</evidence>
<keyword evidence="2" id="KW-1185">Reference proteome</keyword>
<comment type="caution">
    <text evidence="1">The sequence shown here is derived from an EMBL/GenBank/DDBJ whole genome shotgun (WGS) entry which is preliminary data.</text>
</comment>
<dbReference type="RefSeq" id="WP_190401918.1">
    <property type="nucleotide sequence ID" value="NZ_JACJQB010000002.1"/>
</dbReference>
<dbReference type="Proteomes" id="UP000642094">
    <property type="component" value="Unassembled WGS sequence"/>
</dbReference>
<dbReference type="EMBL" id="JACJQB010000002">
    <property type="protein sequence ID" value="MBD2187047.1"/>
    <property type="molecule type" value="Genomic_DNA"/>
</dbReference>
<proteinExistence type="predicted"/>
<protein>
    <submittedName>
        <fullName evidence="1">DUF2059 domain-containing protein</fullName>
    </submittedName>
</protein>
<name>A0ABR7ZU37_9CYAN</name>
<gene>
    <name evidence="1" type="ORF">H6F41_02675</name>
</gene>
<organism evidence="1 2">
    <name type="scientific">Pseudanabaena mucicola FACHB-723</name>
    <dbReference type="NCBI Taxonomy" id="2692860"/>
    <lineage>
        <taxon>Bacteria</taxon>
        <taxon>Bacillati</taxon>
        <taxon>Cyanobacteriota</taxon>
        <taxon>Cyanophyceae</taxon>
        <taxon>Pseudanabaenales</taxon>
        <taxon>Pseudanabaenaceae</taxon>
        <taxon>Pseudanabaena</taxon>
    </lineage>
</organism>